<dbReference type="PANTHER" id="PTHR46696">
    <property type="entry name" value="P450, PUTATIVE (EUROFUNG)-RELATED"/>
    <property type="match status" value="1"/>
</dbReference>
<keyword evidence="5 7" id="KW-0408">Iron</keyword>
<keyword evidence="3 7" id="KW-0479">Metal-binding</keyword>
<dbReference type="EMBL" id="BONV01000012">
    <property type="protein sequence ID" value="GIG80089.1"/>
    <property type="molecule type" value="Genomic_DNA"/>
</dbReference>
<evidence type="ECO:0000256" key="2">
    <source>
        <dbReference type="ARBA" id="ARBA00022617"/>
    </source>
</evidence>
<dbReference type="PANTHER" id="PTHR46696:SF1">
    <property type="entry name" value="CYTOCHROME P450 YJIB-RELATED"/>
    <property type="match status" value="1"/>
</dbReference>
<dbReference type="InterPro" id="IPR017972">
    <property type="entry name" value="Cyt_P450_CS"/>
</dbReference>
<dbReference type="FunFam" id="1.10.630.10:FF:000018">
    <property type="entry name" value="Cytochrome P450 monooxygenase"/>
    <property type="match status" value="1"/>
</dbReference>
<dbReference type="GO" id="GO:0004497">
    <property type="term" value="F:monooxygenase activity"/>
    <property type="evidence" value="ECO:0007669"/>
    <property type="project" value="UniProtKB-KW"/>
</dbReference>
<dbReference type="GO" id="GO:0005506">
    <property type="term" value="F:iron ion binding"/>
    <property type="evidence" value="ECO:0007669"/>
    <property type="project" value="InterPro"/>
</dbReference>
<dbReference type="PRINTS" id="PR00359">
    <property type="entry name" value="BP450"/>
</dbReference>
<dbReference type="PROSITE" id="PS00086">
    <property type="entry name" value="CYTOCHROME_P450"/>
    <property type="match status" value="1"/>
</dbReference>
<evidence type="ECO:0000256" key="5">
    <source>
        <dbReference type="ARBA" id="ARBA00023004"/>
    </source>
</evidence>
<proteinExistence type="inferred from homology"/>
<accession>A0A8J3PSZ8</accession>
<protein>
    <submittedName>
        <fullName evidence="8">Cytochrome P450</fullName>
    </submittedName>
</protein>
<evidence type="ECO:0000256" key="6">
    <source>
        <dbReference type="ARBA" id="ARBA00023033"/>
    </source>
</evidence>
<evidence type="ECO:0000313" key="9">
    <source>
        <dbReference type="Proteomes" id="UP000630097"/>
    </source>
</evidence>
<reference evidence="8 9" key="1">
    <citation type="submission" date="2021-01" db="EMBL/GenBank/DDBJ databases">
        <title>Whole genome shotgun sequence of Planotetraspora kaengkrachanensis NBRC 104272.</title>
        <authorList>
            <person name="Komaki H."/>
            <person name="Tamura T."/>
        </authorList>
    </citation>
    <scope>NUCLEOTIDE SEQUENCE [LARGE SCALE GENOMIC DNA]</scope>
    <source>
        <strain evidence="8 9">NBRC 104272</strain>
    </source>
</reference>
<comment type="similarity">
    <text evidence="1 7">Belongs to the cytochrome P450 family.</text>
</comment>
<organism evidence="8 9">
    <name type="scientific">Planotetraspora kaengkrachanensis</name>
    <dbReference type="NCBI Taxonomy" id="575193"/>
    <lineage>
        <taxon>Bacteria</taxon>
        <taxon>Bacillati</taxon>
        <taxon>Actinomycetota</taxon>
        <taxon>Actinomycetes</taxon>
        <taxon>Streptosporangiales</taxon>
        <taxon>Streptosporangiaceae</taxon>
        <taxon>Planotetraspora</taxon>
    </lineage>
</organism>
<dbReference type="GO" id="GO:0016705">
    <property type="term" value="F:oxidoreductase activity, acting on paired donors, with incorporation or reduction of molecular oxygen"/>
    <property type="evidence" value="ECO:0007669"/>
    <property type="project" value="InterPro"/>
</dbReference>
<keyword evidence="9" id="KW-1185">Reference proteome</keyword>
<evidence type="ECO:0000313" key="8">
    <source>
        <dbReference type="EMBL" id="GIG80089.1"/>
    </source>
</evidence>
<evidence type="ECO:0000256" key="1">
    <source>
        <dbReference type="ARBA" id="ARBA00010617"/>
    </source>
</evidence>
<evidence type="ECO:0000256" key="3">
    <source>
        <dbReference type="ARBA" id="ARBA00022723"/>
    </source>
</evidence>
<keyword evidence="4 7" id="KW-0560">Oxidoreductase</keyword>
<comment type="caution">
    <text evidence="8">The sequence shown here is derived from an EMBL/GenBank/DDBJ whole genome shotgun (WGS) entry which is preliminary data.</text>
</comment>
<dbReference type="Proteomes" id="UP000630097">
    <property type="component" value="Unassembled WGS sequence"/>
</dbReference>
<keyword evidence="6 7" id="KW-0503">Monooxygenase</keyword>
<dbReference type="GO" id="GO:0020037">
    <property type="term" value="F:heme binding"/>
    <property type="evidence" value="ECO:0007669"/>
    <property type="project" value="InterPro"/>
</dbReference>
<dbReference type="AlphaFoldDB" id="A0A8J3PSZ8"/>
<sequence>MTTAYERFLDYANRADPYPLFPELRETPVARQPDGSYVVSTYREIVALLHDPRVSSDLRNLPEIANIRIAPDDAAPQLPPEFIRRDPPDHDRLRAMVMKHFGPPGAPGRVAGMEPRILQITTELIDRLADRHRIDIVDDFAYPLPVTVICELLGVPREDEPLFHRWSQIAVGTNDPTTGSLVERNRRRFETMAQLGRYLDGLADAHLRAPGDDLLSALVTDDEPARPDVLSTAALLLIAGHETTVNLIANGMLTLLRHPHVLDRLRREPGYAVKVVEELLRYEPPIHMPGPRRTALADITIAGTTIPKGSVIVLVLASGSRDPARFADPDRFDPDRPDNQHLGFGGGIHYCFGAPLARLETRLALGELARRLSGPRLVTDPPPYRPTPNLRGPEHLLIDVDGIRAADDPVRPERVLHP</sequence>
<dbReference type="InterPro" id="IPR036396">
    <property type="entry name" value="Cyt_P450_sf"/>
</dbReference>
<name>A0A8J3PSZ8_9ACTN</name>
<evidence type="ECO:0000256" key="4">
    <source>
        <dbReference type="ARBA" id="ARBA00023002"/>
    </source>
</evidence>
<dbReference type="Pfam" id="PF00067">
    <property type="entry name" value="p450"/>
    <property type="match status" value="1"/>
</dbReference>
<dbReference type="InterPro" id="IPR001128">
    <property type="entry name" value="Cyt_P450"/>
</dbReference>
<gene>
    <name evidence="8" type="ORF">Pka01_32160</name>
</gene>
<dbReference type="RefSeq" id="WP_203883513.1">
    <property type="nucleotide sequence ID" value="NZ_BAABHH010000005.1"/>
</dbReference>
<dbReference type="Gene3D" id="1.10.630.10">
    <property type="entry name" value="Cytochrome P450"/>
    <property type="match status" value="1"/>
</dbReference>
<dbReference type="PRINTS" id="PR00385">
    <property type="entry name" value="P450"/>
</dbReference>
<evidence type="ECO:0000256" key="7">
    <source>
        <dbReference type="RuleBase" id="RU000461"/>
    </source>
</evidence>
<keyword evidence="2 7" id="KW-0349">Heme</keyword>
<dbReference type="InterPro" id="IPR002397">
    <property type="entry name" value="Cyt_P450_B"/>
</dbReference>
<dbReference type="SUPFAM" id="SSF48264">
    <property type="entry name" value="Cytochrome P450"/>
    <property type="match status" value="1"/>
</dbReference>
<dbReference type="CDD" id="cd20625">
    <property type="entry name" value="CYP164-like"/>
    <property type="match status" value="1"/>
</dbReference>